<dbReference type="PANTHER" id="PTHR11351">
    <property type="entry name" value="ACYL-COA DESATURASE"/>
    <property type="match status" value="1"/>
</dbReference>
<evidence type="ECO:0000259" key="11">
    <source>
        <dbReference type="Pfam" id="PF00487"/>
    </source>
</evidence>
<dbReference type="GO" id="GO:0006631">
    <property type="term" value="P:fatty acid metabolic process"/>
    <property type="evidence" value="ECO:0007669"/>
    <property type="project" value="UniProtKB-KW"/>
</dbReference>
<proteinExistence type="inferred from homology"/>
<evidence type="ECO:0000256" key="10">
    <source>
        <dbReference type="SAM" id="Phobius"/>
    </source>
</evidence>
<keyword evidence="14" id="KW-1185">Reference proteome</keyword>
<protein>
    <submittedName>
        <fullName evidence="13">Fatty acid desaturase</fullName>
    </submittedName>
</protein>
<dbReference type="EMBL" id="CP058952">
    <property type="protein sequence ID" value="QLI80646.1"/>
    <property type="molecule type" value="Genomic_DNA"/>
</dbReference>
<dbReference type="GO" id="GO:0016020">
    <property type="term" value="C:membrane"/>
    <property type="evidence" value="ECO:0007669"/>
    <property type="project" value="UniProtKB-SubCell"/>
</dbReference>
<keyword evidence="5 10" id="KW-1133">Transmembrane helix</keyword>
<comment type="subcellular location">
    <subcellularLocation>
        <location evidence="1">Membrane</location>
        <topology evidence="1">Multi-pass membrane protein</topology>
    </subcellularLocation>
</comment>
<feature type="transmembrane region" description="Helical" evidence="10">
    <location>
        <begin position="12"/>
        <end position="34"/>
    </location>
</feature>
<evidence type="ECO:0000256" key="9">
    <source>
        <dbReference type="ARBA" id="ARBA00023136"/>
    </source>
</evidence>
<evidence type="ECO:0000256" key="5">
    <source>
        <dbReference type="ARBA" id="ARBA00022989"/>
    </source>
</evidence>
<reference evidence="13 14" key="1">
    <citation type="journal article" date="2016" name="Int. J. Syst. Evol. Microbiol.">
        <title>Chitinibacter fontanus sp. nov., isolated from a spring.</title>
        <authorList>
            <person name="Sheu S.Y."/>
            <person name="Li Y.S."/>
            <person name="Young C.C."/>
            <person name="Chen W.M."/>
        </authorList>
    </citation>
    <scope>NUCLEOTIDE SEQUENCE [LARGE SCALE GENOMIC DNA]</scope>
    <source>
        <strain evidence="13 14">STM-7</strain>
    </source>
</reference>
<dbReference type="InterPro" id="IPR005804">
    <property type="entry name" value="FA_desaturase_dom"/>
</dbReference>
<organism evidence="13 14">
    <name type="scientific">Chitinibacter fontanus</name>
    <dbReference type="NCBI Taxonomy" id="1737446"/>
    <lineage>
        <taxon>Bacteria</taxon>
        <taxon>Pseudomonadati</taxon>
        <taxon>Pseudomonadota</taxon>
        <taxon>Betaproteobacteria</taxon>
        <taxon>Neisseriales</taxon>
        <taxon>Chitinibacteraceae</taxon>
        <taxon>Chitinibacter</taxon>
    </lineage>
</organism>
<evidence type="ECO:0000256" key="6">
    <source>
        <dbReference type="ARBA" id="ARBA00023002"/>
    </source>
</evidence>
<feature type="transmembrane region" description="Helical" evidence="10">
    <location>
        <begin position="158"/>
        <end position="176"/>
    </location>
</feature>
<sequence length="394" mass="45067">MEWLNGLMGLPWWANLLITLVLTHITIASVTIYLHRHQAHRALDLHPIASHFFRFWLWLTTAQVTKEWAAIHRKHHAKCETVEDPHSPQILGIKKVFFEGWELYRAEAANAETLQKYGHGTPDDWLERHVYSKYASLGPTIMAFIDLALFGVDGIWMWAIQMLWIPVTAAGVINGIGHYWGYRNFECEDASTNIFPWGILIGGEELHNNHHTFGTSAKLSYKWFEFDIGWFYIRTLAVFKLATVRKVAPKLKLAAARPVLDEAALQAVIANRYAIAASYARTLMDTVVAELDALKASANLPTLNVNLSKQMKIWLKQDEKDTPVTEKLHLQALLAQSAVLAQVYQMRQELTRIWERSTLTRDELLVQLQDWCQRAETSGIKALEDFSLRLRAVA</sequence>
<feature type="domain" description="Fatty acid desaturase" evidence="11">
    <location>
        <begin position="11"/>
        <end position="214"/>
    </location>
</feature>
<dbReference type="Proteomes" id="UP000510822">
    <property type="component" value="Chromosome"/>
</dbReference>
<dbReference type="Pfam" id="PF00487">
    <property type="entry name" value="FA_desaturase"/>
    <property type="match status" value="1"/>
</dbReference>
<evidence type="ECO:0000256" key="2">
    <source>
        <dbReference type="ARBA" id="ARBA00008749"/>
    </source>
</evidence>
<dbReference type="RefSeq" id="WP_180307786.1">
    <property type="nucleotide sequence ID" value="NZ_CP058952.1"/>
</dbReference>
<keyword evidence="9 10" id="KW-0472">Membrane</keyword>
<keyword evidence="8" id="KW-0443">Lipid metabolism</keyword>
<keyword evidence="4" id="KW-0276">Fatty acid metabolism</keyword>
<dbReference type="GO" id="GO:0016717">
    <property type="term" value="F:oxidoreductase activity, acting on paired donors, with oxidation of a pair of donors resulting in the reduction of molecular oxygen to two molecules of water"/>
    <property type="evidence" value="ECO:0007669"/>
    <property type="project" value="InterPro"/>
</dbReference>
<keyword evidence="6" id="KW-0560">Oxidoreductase</keyword>
<dbReference type="AlphaFoldDB" id="A0A7D5ZAN8"/>
<comment type="similarity">
    <text evidence="2">Belongs to the fatty acid desaturase type 2 family.</text>
</comment>
<gene>
    <name evidence="13" type="ORF">HZU75_03365</name>
</gene>
<dbReference type="CDD" id="cd03505">
    <property type="entry name" value="Delta9-FADS-like"/>
    <property type="match status" value="1"/>
</dbReference>
<name>A0A7D5ZAN8_9NEIS</name>
<evidence type="ECO:0000259" key="12">
    <source>
        <dbReference type="Pfam" id="PF01610"/>
    </source>
</evidence>
<dbReference type="Pfam" id="PF01610">
    <property type="entry name" value="DDE_Tnp_ISL3"/>
    <property type="match status" value="1"/>
</dbReference>
<keyword evidence="3 10" id="KW-0812">Transmembrane</keyword>
<evidence type="ECO:0000256" key="4">
    <source>
        <dbReference type="ARBA" id="ARBA00022832"/>
    </source>
</evidence>
<evidence type="ECO:0000256" key="1">
    <source>
        <dbReference type="ARBA" id="ARBA00004141"/>
    </source>
</evidence>
<evidence type="ECO:0000313" key="13">
    <source>
        <dbReference type="EMBL" id="QLI80646.1"/>
    </source>
</evidence>
<feature type="transmembrane region" description="Helical" evidence="10">
    <location>
        <begin position="134"/>
        <end position="152"/>
    </location>
</feature>
<evidence type="ECO:0000256" key="7">
    <source>
        <dbReference type="ARBA" id="ARBA00023004"/>
    </source>
</evidence>
<feature type="domain" description="Transposase IS204/IS1001/IS1096/IS1165 DDE" evidence="12">
    <location>
        <begin position="302"/>
        <end position="389"/>
    </location>
</feature>
<keyword evidence="7" id="KW-0408">Iron</keyword>
<dbReference type="PANTHER" id="PTHR11351:SF33">
    <property type="entry name" value="DELTA-9 FATTY ACID DESATURASE, DESA"/>
    <property type="match status" value="1"/>
</dbReference>
<evidence type="ECO:0000256" key="8">
    <source>
        <dbReference type="ARBA" id="ARBA00023098"/>
    </source>
</evidence>
<dbReference type="InterPro" id="IPR015876">
    <property type="entry name" value="Acyl-CoA_DS"/>
</dbReference>
<evidence type="ECO:0000313" key="14">
    <source>
        <dbReference type="Proteomes" id="UP000510822"/>
    </source>
</evidence>
<dbReference type="KEGG" id="cfon:HZU75_03365"/>
<accession>A0A7D5ZAN8</accession>
<evidence type="ECO:0000256" key="3">
    <source>
        <dbReference type="ARBA" id="ARBA00022692"/>
    </source>
</evidence>
<dbReference type="InterPro" id="IPR002560">
    <property type="entry name" value="Transposase_DDE"/>
</dbReference>